<dbReference type="GO" id="GO:0043856">
    <property type="term" value="F:anti-sigma factor antagonist activity"/>
    <property type="evidence" value="ECO:0007669"/>
    <property type="project" value="TreeGrafter"/>
</dbReference>
<accession>A0A7Y9J2C9</accession>
<dbReference type="AlphaFoldDB" id="A0A7Y9J2C9"/>
<sequence>MTIDSAPSAADDVAARRAARSAPGRPAHVDEEVRGQVVHVAGRLDVHTVPDVRAALHAAVDRGTGDLVVHVDEIVVADATGLGVFVGAHRRAQRTGRRLVLRDVPPPALRLLRVTRLHRVLLLDEATGPAAATDAERQVLRRARAEAILRPRESAQNRRDSTSSMPRKAS</sequence>
<evidence type="ECO:0000313" key="4">
    <source>
        <dbReference type="Proteomes" id="UP000521922"/>
    </source>
</evidence>
<feature type="compositionally biased region" description="Low complexity" evidence="1">
    <location>
        <begin position="1"/>
        <end position="12"/>
    </location>
</feature>
<gene>
    <name evidence="3" type="ORF">BJ968_003667</name>
</gene>
<dbReference type="EMBL" id="JACCBB010000001">
    <property type="protein sequence ID" value="NYD24127.1"/>
    <property type="molecule type" value="Genomic_DNA"/>
</dbReference>
<name>A0A7Y9J2C9_9ACTN</name>
<dbReference type="Pfam" id="PF13466">
    <property type="entry name" value="STAS_2"/>
    <property type="match status" value="1"/>
</dbReference>
<feature type="region of interest" description="Disordered" evidence="1">
    <location>
        <begin position="1"/>
        <end position="32"/>
    </location>
</feature>
<dbReference type="PANTHER" id="PTHR33495">
    <property type="entry name" value="ANTI-SIGMA FACTOR ANTAGONIST TM_1081-RELATED-RELATED"/>
    <property type="match status" value="1"/>
</dbReference>
<dbReference type="InterPro" id="IPR036513">
    <property type="entry name" value="STAS_dom_sf"/>
</dbReference>
<feature type="domain" description="STAS" evidence="2">
    <location>
        <begin position="37"/>
        <end position="139"/>
    </location>
</feature>
<dbReference type="PROSITE" id="PS50801">
    <property type="entry name" value="STAS"/>
    <property type="match status" value="1"/>
</dbReference>
<proteinExistence type="predicted"/>
<comment type="caution">
    <text evidence="3">The sequence shown here is derived from an EMBL/GenBank/DDBJ whole genome shotgun (WGS) entry which is preliminary data.</text>
</comment>
<feature type="region of interest" description="Disordered" evidence="1">
    <location>
        <begin position="146"/>
        <end position="170"/>
    </location>
</feature>
<feature type="compositionally biased region" description="Basic and acidic residues" evidence="1">
    <location>
        <begin position="146"/>
        <end position="161"/>
    </location>
</feature>
<dbReference type="InterPro" id="IPR058548">
    <property type="entry name" value="MlaB-like_STAS"/>
</dbReference>
<evidence type="ECO:0000256" key="1">
    <source>
        <dbReference type="SAM" id="MobiDB-lite"/>
    </source>
</evidence>
<reference evidence="3 4" key="1">
    <citation type="submission" date="2020-07" db="EMBL/GenBank/DDBJ databases">
        <title>Sequencing the genomes of 1000 actinobacteria strains.</title>
        <authorList>
            <person name="Klenk H.-P."/>
        </authorList>
    </citation>
    <scope>NUCLEOTIDE SEQUENCE [LARGE SCALE GENOMIC DNA]</scope>
    <source>
        <strain evidence="3 4">DSM 7487</strain>
    </source>
</reference>
<evidence type="ECO:0000259" key="2">
    <source>
        <dbReference type="PROSITE" id="PS50801"/>
    </source>
</evidence>
<dbReference type="Proteomes" id="UP000521922">
    <property type="component" value="Unassembled WGS sequence"/>
</dbReference>
<dbReference type="InterPro" id="IPR002645">
    <property type="entry name" value="STAS_dom"/>
</dbReference>
<dbReference type="CDD" id="cd07043">
    <property type="entry name" value="STAS_anti-anti-sigma_factors"/>
    <property type="match status" value="1"/>
</dbReference>
<protein>
    <submittedName>
        <fullName evidence="3">Anti-anti-sigma factor</fullName>
    </submittedName>
</protein>
<dbReference type="Gene3D" id="3.30.750.24">
    <property type="entry name" value="STAS domain"/>
    <property type="match status" value="1"/>
</dbReference>
<keyword evidence="4" id="KW-1185">Reference proteome</keyword>
<organism evidence="3 4">
    <name type="scientific">Kineococcus aurantiacus</name>
    <dbReference type="NCBI Taxonomy" id="37633"/>
    <lineage>
        <taxon>Bacteria</taxon>
        <taxon>Bacillati</taxon>
        <taxon>Actinomycetota</taxon>
        <taxon>Actinomycetes</taxon>
        <taxon>Kineosporiales</taxon>
        <taxon>Kineosporiaceae</taxon>
        <taxon>Kineococcus</taxon>
    </lineage>
</organism>
<evidence type="ECO:0000313" key="3">
    <source>
        <dbReference type="EMBL" id="NYD24127.1"/>
    </source>
</evidence>
<dbReference type="SUPFAM" id="SSF52091">
    <property type="entry name" value="SpoIIaa-like"/>
    <property type="match status" value="1"/>
</dbReference>
<dbReference type="PANTHER" id="PTHR33495:SF2">
    <property type="entry name" value="ANTI-SIGMA FACTOR ANTAGONIST TM_1081-RELATED"/>
    <property type="match status" value="1"/>
</dbReference>